<keyword evidence="2" id="KW-0479">Metal-binding</keyword>
<dbReference type="PANTHER" id="PTHR11124">
    <property type="entry name" value="VACUOLAR SORTING PROTEIN VPS29"/>
    <property type="match status" value="1"/>
</dbReference>
<dbReference type="NCBIfam" id="TIGR00040">
    <property type="entry name" value="yfcE"/>
    <property type="match status" value="1"/>
</dbReference>
<organism evidence="3 4">
    <name type="scientific">Oenococcus oeni</name>
    <name type="common">Leuconostoc oenos</name>
    <dbReference type="NCBI Taxonomy" id="1247"/>
    <lineage>
        <taxon>Bacteria</taxon>
        <taxon>Bacillati</taxon>
        <taxon>Bacillota</taxon>
        <taxon>Bacilli</taxon>
        <taxon>Lactobacillales</taxon>
        <taxon>Lactobacillaceae</taxon>
        <taxon>Oenococcus</taxon>
    </lineage>
</organism>
<dbReference type="Proteomes" id="UP001281024">
    <property type="component" value="Unassembled WGS sequence"/>
</dbReference>
<protein>
    <recommendedName>
        <fullName evidence="2">Phosphoesterase</fullName>
        <ecNumber evidence="2">3.1.4.-</ecNumber>
    </recommendedName>
</protein>
<proteinExistence type="inferred from homology"/>
<dbReference type="RefSeq" id="WP_186421785.1">
    <property type="nucleotide sequence ID" value="NZ_ULFV01000025.1"/>
</dbReference>
<dbReference type="AlphaFoldDB" id="A0A483BAJ6"/>
<dbReference type="GO" id="GO:0046872">
    <property type="term" value="F:metal ion binding"/>
    <property type="evidence" value="ECO:0007669"/>
    <property type="project" value="UniProtKB-KW"/>
</dbReference>
<dbReference type="SUPFAM" id="SSF56300">
    <property type="entry name" value="Metallo-dependent phosphatases"/>
    <property type="match status" value="1"/>
</dbReference>
<name>A0A483BAJ6_OENOE</name>
<evidence type="ECO:0000256" key="1">
    <source>
        <dbReference type="ARBA" id="ARBA00008950"/>
    </source>
</evidence>
<dbReference type="Pfam" id="PF12850">
    <property type="entry name" value="Metallophos_2"/>
    <property type="match status" value="1"/>
</dbReference>
<dbReference type="InterPro" id="IPR024654">
    <property type="entry name" value="Calcineurin-like_PHP_lpxH"/>
</dbReference>
<comment type="caution">
    <text evidence="3">The sequence shown here is derived from an EMBL/GenBank/DDBJ whole genome shotgun (WGS) entry which is preliminary data.</text>
</comment>
<dbReference type="EMBL" id="WERV01000007">
    <property type="protein sequence ID" value="MDV7715741.1"/>
    <property type="molecule type" value="Genomic_DNA"/>
</dbReference>
<dbReference type="Gene3D" id="3.60.21.10">
    <property type="match status" value="1"/>
</dbReference>
<evidence type="ECO:0000313" key="4">
    <source>
        <dbReference type="Proteomes" id="UP001281024"/>
    </source>
</evidence>
<gene>
    <name evidence="3" type="ORF">GA838_08350</name>
</gene>
<sequence length="177" mass="20542">MKYLIFSDTHGDRAEFQEILNHYRDNPEIAAIFYNGDSQFESDDPIWENIHVVLGNMDLFSSDFPIENVYKNKTDDITIYQTHGHLAHVNNGFEKLDRLANKHHADIVLFGHTHVILAEKYNGKLFINPGSTTYPRGPQRSIGGTYVILTINKSEFIVEYFSRSFKEIPFLRQVFSR</sequence>
<dbReference type="EC" id="3.1.4.-" evidence="2"/>
<comment type="cofactor">
    <cofactor evidence="2">
        <name>a divalent metal cation</name>
        <dbReference type="ChEBI" id="CHEBI:60240"/>
    </cofactor>
</comment>
<dbReference type="InterPro" id="IPR000979">
    <property type="entry name" value="Phosphodiesterase_MJ0936/Vps29"/>
</dbReference>
<dbReference type="InterPro" id="IPR029052">
    <property type="entry name" value="Metallo-depent_PP-like"/>
</dbReference>
<accession>A0A483BAJ6</accession>
<dbReference type="GO" id="GO:0016787">
    <property type="term" value="F:hydrolase activity"/>
    <property type="evidence" value="ECO:0007669"/>
    <property type="project" value="UniProtKB-UniRule"/>
</dbReference>
<comment type="similarity">
    <text evidence="1 2">Belongs to the metallophosphoesterase superfamily. YfcE family.</text>
</comment>
<evidence type="ECO:0000313" key="3">
    <source>
        <dbReference type="EMBL" id="MDV7715741.1"/>
    </source>
</evidence>
<evidence type="ECO:0000256" key="2">
    <source>
        <dbReference type="RuleBase" id="RU362039"/>
    </source>
</evidence>
<reference evidence="3" key="1">
    <citation type="submission" date="2019-10" db="EMBL/GenBank/DDBJ databases">
        <title>Malate fermentation in French cider.</title>
        <authorList>
            <person name="Cousin F.J."/>
            <person name="Medina Fernandez S."/>
            <person name="Misery B."/>
            <person name="Laplace J.-M."/>
            <person name="Cretenet M."/>
        </authorList>
    </citation>
    <scope>NUCLEOTIDE SEQUENCE</scope>
    <source>
        <strain evidence="3">UCMA15129</strain>
    </source>
</reference>